<protein>
    <submittedName>
        <fullName evidence="1">Uncharacterized protein</fullName>
    </submittedName>
</protein>
<reference evidence="1 2" key="1">
    <citation type="journal article" date="2021" name="bioRxiv">
        <title>Chromosome-scale and haplotype-resolved genome assembly of a tetraploid potato cultivar.</title>
        <authorList>
            <person name="Sun H."/>
            <person name="Jiao W.-B."/>
            <person name="Krause K."/>
            <person name="Campoy J.A."/>
            <person name="Goel M."/>
            <person name="Folz-Donahue K."/>
            <person name="Kukat C."/>
            <person name="Huettel B."/>
            <person name="Schneeberger K."/>
        </authorList>
    </citation>
    <scope>NUCLEOTIDE SEQUENCE [LARGE SCALE GENOMIC DNA]</scope>
    <source>
        <strain evidence="1">SolTubOtavaFocal</strain>
        <tissue evidence="1">Leaves</tissue>
    </source>
</reference>
<sequence>MDSWPNLSPLISNKVSVRCLDTGLNSTFGGVMCLILSRMVSRRQDAYAKLCFGYLVWCKVHLGKRIYWWSSSQCFRRQASPFSSKQFTS</sequence>
<dbReference type="EMBL" id="JAIVGD010000001">
    <property type="protein sequence ID" value="KAH0782997.1"/>
    <property type="molecule type" value="Genomic_DNA"/>
</dbReference>
<dbReference type="Proteomes" id="UP000826656">
    <property type="component" value="Unassembled WGS sequence"/>
</dbReference>
<name>A0ABQ7WQH4_SOLTU</name>
<evidence type="ECO:0000313" key="2">
    <source>
        <dbReference type="Proteomes" id="UP000826656"/>
    </source>
</evidence>
<accession>A0ABQ7WQH4</accession>
<proteinExistence type="predicted"/>
<gene>
    <name evidence="1" type="ORF">KY290_002595</name>
</gene>
<comment type="caution">
    <text evidence="1">The sequence shown here is derived from an EMBL/GenBank/DDBJ whole genome shotgun (WGS) entry which is preliminary data.</text>
</comment>
<organism evidence="1 2">
    <name type="scientific">Solanum tuberosum</name>
    <name type="common">Potato</name>
    <dbReference type="NCBI Taxonomy" id="4113"/>
    <lineage>
        <taxon>Eukaryota</taxon>
        <taxon>Viridiplantae</taxon>
        <taxon>Streptophyta</taxon>
        <taxon>Embryophyta</taxon>
        <taxon>Tracheophyta</taxon>
        <taxon>Spermatophyta</taxon>
        <taxon>Magnoliopsida</taxon>
        <taxon>eudicotyledons</taxon>
        <taxon>Gunneridae</taxon>
        <taxon>Pentapetalae</taxon>
        <taxon>asterids</taxon>
        <taxon>lamiids</taxon>
        <taxon>Solanales</taxon>
        <taxon>Solanaceae</taxon>
        <taxon>Solanoideae</taxon>
        <taxon>Solaneae</taxon>
        <taxon>Solanum</taxon>
    </lineage>
</organism>
<evidence type="ECO:0000313" key="1">
    <source>
        <dbReference type="EMBL" id="KAH0782997.1"/>
    </source>
</evidence>
<keyword evidence="2" id="KW-1185">Reference proteome</keyword>